<feature type="region of interest" description="Disordered" evidence="1">
    <location>
        <begin position="60"/>
        <end position="111"/>
    </location>
</feature>
<accession>A0A0L7LNY4</accession>
<comment type="caution">
    <text evidence="2">The sequence shown here is derived from an EMBL/GenBank/DDBJ whole genome shotgun (WGS) entry which is preliminary data.</text>
</comment>
<dbReference type="Proteomes" id="UP000037510">
    <property type="component" value="Unassembled WGS sequence"/>
</dbReference>
<protein>
    <submittedName>
        <fullName evidence="2">Uncharacterized protein</fullName>
    </submittedName>
</protein>
<evidence type="ECO:0000256" key="1">
    <source>
        <dbReference type="SAM" id="MobiDB-lite"/>
    </source>
</evidence>
<feature type="region of interest" description="Disordered" evidence="1">
    <location>
        <begin position="122"/>
        <end position="141"/>
    </location>
</feature>
<sequence>MISQPKNRVQAIKSKFENLSSELAPSKQTSQLYKLKNECGSNKENSISPIELTNKGISVVSAGESSASSDDCSPEPNRSYLYKSDVKRTVSEPKPSLTRQTSDPGKKLHRSHAFRCDRTQKITNPKRAGSCNGRPEAPKMDRKLSKDRLKRLGDLLDEQMRKENFKLNREVVGEVKEVGLINSIADENVPPHILVQYAQVIKPKRKEDKNEAMTDSGVSSETENVDDEKGRVKKITNQFEKDNQLECNEKTESVAHNSNLDVMEELAGSSETMKLERKNPHLTLTDTLKKALKQPLPPGPPPKKPPRTFNIPTIPENEKKDTKRKLEKLEQVLMKRDTMVKKDSNIYDIAEENLSLKRPKEVHYHCTEILAITQRTLQPNQNDSPLKNCFNKLNCVATYNSMSSLPYTRLSSGFDSNRNSLKNCCSCSNDSLNTGIRKFVNDKCTKCQVNEDKHDRFKCHLDCKCRHLNSEFYIDEHIYDEPCLSDDNKPSERRSQYGTLNNEMSFERHPFGHGFKGPIMMTPLSWTS</sequence>
<feature type="region of interest" description="Disordered" evidence="1">
    <location>
        <begin position="293"/>
        <end position="322"/>
    </location>
</feature>
<organism evidence="2 3">
    <name type="scientific">Operophtera brumata</name>
    <name type="common">Winter moth</name>
    <name type="synonym">Phalaena brumata</name>
    <dbReference type="NCBI Taxonomy" id="104452"/>
    <lineage>
        <taxon>Eukaryota</taxon>
        <taxon>Metazoa</taxon>
        <taxon>Ecdysozoa</taxon>
        <taxon>Arthropoda</taxon>
        <taxon>Hexapoda</taxon>
        <taxon>Insecta</taxon>
        <taxon>Pterygota</taxon>
        <taxon>Neoptera</taxon>
        <taxon>Endopterygota</taxon>
        <taxon>Lepidoptera</taxon>
        <taxon>Glossata</taxon>
        <taxon>Ditrysia</taxon>
        <taxon>Geometroidea</taxon>
        <taxon>Geometridae</taxon>
        <taxon>Larentiinae</taxon>
        <taxon>Operophtera</taxon>
    </lineage>
</organism>
<gene>
    <name evidence="2" type="ORF">OBRU01_04206</name>
</gene>
<feature type="region of interest" description="Disordered" evidence="1">
    <location>
        <begin position="205"/>
        <end position="229"/>
    </location>
</feature>
<name>A0A0L7LNY4_OPEBR</name>
<keyword evidence="3" id="KW-1185">Reference proteome</keyword>
<evidence type="ECO:0000313" key="2">
    <source>
        <dbReference type="EMBL" id="KOB77140.1"/>
    </source>
</evidence>
<evidence type="ECO:0000313" key="3">
    <source>
        <dbReference type="Proteomes" id="UP000037510"/>
    </source>
</evidence>
<dbReference type="EMBL" id="JTDY01000445">
    <property type="protein sequence ID" value="KOB77140.1"/>
    <property type="molecule type" value="Genomic_DNA"/>
</dbReference>
<proteinExistence type="predicted"/>
<dbReference type="AlphaFoldDB" id="A0A0L7LNY4"/>
<reference evidence="2 3" key="1">
    <citation type="journal article" date="2015" name="Genome Biol. Evol.">
        <title>The genome of winter moth (Operophtera brumata) provides a genomic perspective on sexual dimorphism and phenology.</title>
        <authorList>
            <person name="Derks M.F."/>
            <person name="Smit S."/>
            <person name="Salis L."/>
            <person name="Schijlen E."/>
            <person name="Bossers A."/>
            <person name="Mateman C."/>
            <person name="Pijl A.S."/>
            <person name="de Ridder D."/>
            <person name="Groenen M.A."/>
            <person name="Visser M.E."/>
            <person name="Megens H.J."/>
        </authorList>
    </citation>
    <scope>NUCLEOTIDE SEQUENCE [LARGE SCALE GENOMIC DNA]</scope>
    <source>
        <strain evidence="2">WM2013NL</strain>
        <tissue evidence="2">Head and thorax</tissue>
    </source>
</reference>
<feature type="compositionally biased region" description="Low complexity" evidence="1">
    <location>
        <begin position="60"/>
        <end position="76"/>
    </location>
</feature>